<evidence type="ECO:0008006" key="4">
    <source>
        <dbReference type="Google" id="ProtNLM"/>
    </source>
</evidence>
<keyword evidence="1" id="KW-0472">Membrane</keyword>
<dbReference type="EMBL" id="PVBQ01000007">
    <property type="protein sequence ID" value="PRD47330.1"/>
    <property type="molecule type" value="Genomic_DNA"/>
</dbReference>
<gene>
    <name evidence="2" type="ORF">C5745_10950</name>
</gene>
<organism evidence="2 3">
    <name type="scientific">Sphingobacterium haloxyli</name>
    <dbReference type="NCBI Taxonomy" id="2100533"/>
    <lineage>
        <taxon>Bacteria</taxon>
        <taxon>Pseudomonadati</taxon>
        <taxon>Bacteroidota</taxon>
        <taxon>Sphingobacteriia</taxon>
        <taxon>Sphingobacteriales</taxon>
        <taxon>Sphingobacteriaceae</taxon>
        <taxon>Sphingobacterium</taxon>
    </lineage>
</organism>
<keyword evidence="1" id="KW-0812">Transmembrane</keyword>
<reference evidence="2 3" key="1">
    <citation type="submission" date="2018-02" db="EMBL/GenBank/DDBJ databases">
        <title>The draft genome of Sphingobacterium sp. 5JN-11.</title>
        <authorList>
            <person name="Liu L."/>
            <person name="Li L."/>
            <person name="Liang L."/>
            <person name="Zhang X."/>
            <person name="Wang T."/>
        </authorList>
    </citation>
    <scope>NUCLEOTIDE SEQUENCE [LARGE SCALE GENOMIC DNA]</scope>
    <source>
        <strain evidence="2 3">5JN-11</strain>
    </source>
</reference>
<keyword evidence="3" id="KW-1185">Reference proteome</keyword>
<dbReference type="SUPFAM" id="SSF63825">
    <property type="entry name" value="YWTD domain"/>
    <property type="match status" value="1"/>
</dbReference>
<dbReference type="RefSeq" id="WP_105717043.1">
    <property type="nucleotide sequence ID" value="NZ_PVBQ01000007.1"/>
</dbReference>
<name>A0A2S9J3K7_9SPHI</name>
<dbReference type="AlphaFoldDB" id="A0A2S9J3K7"/>
<accession>A0A2S9J3K7</accession>
<dbReference type="OrthoDB" id="697094at2"/>
<sequence>MYKISPIYYVFAVLTVILGFYACERDDAEPNLEMRKFTRLYVSFEEYTPGKNPPDTTIRIIYPADSSVFAFNGRHVSRVQGGGPIYFESQLNAIFQASTNRAGTNDTAIAVLNMGSSGSLNNTGLPKSRYYNNVRGMVFQARTNSLFVVNGSGPDAGIYVMDRPRYANNEKQPVKKLRNNSLAMWGAAYQNEKLLTSKTSSPGGIYVFEGIADAPVREVDSIGTLEPTRILQIEGATNNLRGLFYDTVKNVMAVTQMGDGTTEGSGRILIFENFSSLAEEEGTITPTRVITGANTGLISPVDVVIDTRETGVYLYVADRGAKKISRFLYTDDGNVEPDKVIETSNLQHGSTPVSLTLDTREGEQ</sequence>
<evidence type="ECO:0000313" key="3">
    <source>
        <dbReference type="Proteomes" id="UP000239711"/>
    </source>
</evidence>
<evidence type="ECO:0000313" key="2">
    <source>
        <dbReference type="EMBL" id="PRD47330.1"/>
    </source>
</evidence>
<dbReference type="Proteomes" id="UP000239711">
    <property type="component" value="Unassembled WGS sequence"/>
</dbReference>
<evidence type="ECO:0000256" key="1">
    <source>
        <dbReference type="SAM" id="Phobius"/>
    </source>
</evidence>
<keyword evidence="1" id="KW-1133">Transmembrane helix</keyword>
<proteinExistence type="predicted"/>
<dbReference type="PROSITE" id="PS51257">
    <property type="entry name" value="PROKAR_LIPOPROTEIN"/>
    <property type="match status" value="1"/>
</dbReference>
<protein>
    <recommendedName>
        <fullName evidence="4">DUF4374 domain-containing protein</fullName>
    </recommendedName>
</protein>
<feature type="transmembrane region" description="Helical" evidence="1">
    <location>
        <begin position="6"/>
        <end position="23"/>
    </location>
</feature>
<comment type="caution">
    <text evidence="2">The sequence shown here is derived from an EMBL/GenBank/DDBJ whole genome shotgun (WGS) entry which is preliminary data.</text>
</comment>